<dbReference type="SUPFAM" id="SSF53335">
    <property type="entry name" value="S-adenosyl-L-methionine-dependent methyltransferases"/>
    <property type="match status" value="1"/>
</dbReference>
<name>A0A645C2L5_9ZZZZ</name>
<gene>
    <name evidence="1" type="ORF">SDC9_118983</name>
</gene>
<dbReference type="InterPro" id="IPR029063">
    <property type="entry name" value="SAM-dependent_MTases_sf"/>
</dbReference>
<evidence type="ECO:0008006" key="2">
    <source>
        <dbReference type="Google" id="ProtNLM"/>
    </source>
</evidence>
<dbReference type="EMBL" id="VSSQ01024477">
    <property type="protein sequence ID" value="MPM72010.1"/>
    <property type="molecule type" value="Genomic_DNA"/>
</dbReference>
<evidence type="ECO:0000313" key="1">
    <source>
        <dbReference type="EMBL" id="MPM72010.1"/>
    </source>
</evidence>
<protein>
    <recommendedName>
        <fullName evidence="2">Spermidine synthase</fullName>
    </recommendedName>
</protein>
<proteinExistence type="predicted"/>
<sequence>MFLKSPYHQQVDLQLIKDPQFRYTRETIRAHELFNIDAIQPDYHRELNDWMKLRALDQSYETIVLWQKHKVWMIDAPSEAKTIDPYAAKAAGDVLTFGLGIGYFIFMAMRNPQVKSLTVIENSSEVIALFQKYLLPQFAGNTPLKIVCGDAYDYFNSEYMKRFDYVFVDIWQSNQDGLTCIERMLESYNPPIEQVDFWIEDSCLEIMPALIFGYFYQLIHPSKRLFKFHRRIQKMIKEYFDQDNMLISQVGQLKELMYSRTIQRRILALPHK</sequence>
<reference evidence="1" key="1">
    <citation type="submission" date="2019-08" db="EMBL/GenBank/DDBJ databases">
        <authorList>
            <person name="Kucharzyk K."/>
            <person name="Murdoch R.W."/>
            <person name="Higgins S."/>
            <person name="Loffler F."/>
        </authorList>
    </citation>
    <scope>NUCLEOTIDE SEQUENCE</scope>
</reference>
<dbReference type="Gene3D" id="3.40.50.150">
    <property type="entry name" value="Vaccinia Virus protein VP39"/>
    <property type="match status" value="1"/>
</dbReference>
<organism evidence="1">
    <name type="scientific">bioreactor metagenome</name>
    <dbReference type="NCBI Taxonomy" id="1076179"/>
    <lineage>
        <taxon>unclassified sequences</taxon>
        <taxon>metagenomes</taxon>
        <taxon>ecological metagenomes</taxon>
    </lineage>
</organism>
<comment type="caution">
    <text evidence="1">The sequence shown here is derived from an EMBL/GenBank/DDBJ whole genome shotgun (WGS) entry which is preliminary data.</text>
</comment>
<accession>A0A645C2L5</accession>
<dbReference type="AlphaFoldDB" id="A0A645C2L5"/>